<evidence type="ECO:0000259" key="2">
    <source>
        <dbReference type="Pfam" id="PF12802"/>
    </source>
</evidence>
<organism evidence="4 5">
    <name type="scientific">Kribbella jejuensis</name>
    <dbReference type="NCBI Taxonomy" id="236068"/>
    <lineage>
        <taxon>Bacteria</taxon>
        <taxon>Bacillati</taxon>
        <taxon>Actinomycetota</taxon>
        <taxon>Actinomycetes</taxon>
        <taxon>Propionibacteriales</taxon>
        <taxon>Kribbellaceae</taxon>
        <taxon>Kribbella</taxon>
    </lineage>
</organism>
<dbReference type="GO" id="GO:0032196">
    <property type="term" value="P:transposition"/>
    <property type="evidence" value="ECO:0007669"/>
    <property type="project" value="TreeGrafter"/>
</dbReference>
<dbReference type="Pfam" id="PF12802">
    <property type="entry name" value="MarR_2"/>
    <property type="match status" value="1"/>
</dbReference>
<dbReference type="GO" id="GO:0005829">
    <property type="term" value="C:cytosol"/>
    <property type="evidence" value="ECO:0007669"/>
    <property type="project" value="TreeGrafter"/>
</dbReference>
<evidence type="ECO:0000256" key="1">
    <source>
        <dbReference type="SAM" id="MobiDB-lite"/>
    </source>
</evidence>
<dbReference type="SUPFAM" id="SSF46785">
    <property type="entry name" value="Winged helix' DNA-binding domain"/>
    <property type="match status" value="1"/>
</dbReference>
<feature type="domain" description="Transposase IS30-like HTH" evidence="3">
    <location>
        <begin position="5"/>
        <end position="45"/>
    </location>
</feature>
<evidence type="ECO:0000313" key="5">
    <source>
        <dbReference type="Proteomes" id="UP000316298"/>
    </source>
</evidence>
<dbReference type="Pfam" id="PF13936">
    <property type="entry name" value="HTH_38"/>
    <property type="match status" value="1"/>
</dbReference>
<dbReference type="PANTHER" id="PTHR10948:SF23">
    <property type="entry name" value="TRANSPOSASE INSI FOR INSERTION SEQUENCE ELEMENT IS30A-RELATED"/>
    <property type="match status" value="1"/>
</dbReference>
<dbReference type="GO" id="GO:0003700">
    <property type="term" value="F:DNA-binding transcription factor activity"/>
    <property type="evidence" value="ECO:0007669"/>
    <property type="project" value="InterPro"/>
</dbReference>
<dbReference type="GO" id="GO:0004803">
    <property type="term" value="F:transposase activity"/>
    <property type="evidence" value="ECO:0007669"/>
    <property type="project" value="TreeGrafter"/>
</dbReference>
<dbReference type="PANTHER" id="PTHR10948">
    <property type="entry name" value="TRANSPOSASE"/>
    <property type="match status" value="1"/>
</dbReference>
<dbReference type="InterPro" id="IPR036388">
    <property type="entry name" value="WH-like_DNA-bd_sf"/>
</dbReference>
<reference evidence="4 5" key="1">
    <citation type="submission" date="2019-06" db="EMBL/GenBank/DDBJ databases">
        <title>Sequencing the genomes of 1000 actinobacteria strains.</title>
        <authorList>
            <person name="Klenk H.-P."/>
        </authorList>
    </citation>
    <scope>NUCLEOTIDE SEQUENCE [LARGE SCALE GENOMIC DNA]</scope>
    <source>
        <strain evidence="4 5">DSM 17305</strain>
    </source>
</reference>
<accession>A0A542E9Q0</accession>
<dbReference type="InterPro" id="IPR000835">
    <property type="entry name" value="HTH_MarR-typ"/>
</dbReference>
<feature type="region of interest" description="Disordered" evidence="1">
    <location>
        <begin position="36"/>
        <end position="76"/>
    </location>
</feature>
<dbReference type="Proteomes" id="UP000316298">
    <property type="component" value="Unassembled WGS sequence"/>
</dbReference>
<dbReference type="Gene3D" id="1.10.10.10">
    <property type="entry name" value="Winged helix-like DNA-binding domain superfamily/Winged helix DNA-binding domain"/>
    <property type="match status" value="1"/>
</dbReference>
<dbReference type="InterPro" id="IPR051917">
    <property type="entry name" value="Transposase-Integrase"/>
</dbReference>
<dbReference type="InterPro" id="IPR025246">
    <property type="entry name" value="IS30-like_HTH"/>
</dbReference>
<dbReference type="RefSeq" id="WP_272952096.1">
    <property type="nucleotide sequence ID" value="NZ_BAAAKA010000005.1"/>
</dbReference>
<evidence type="ECO:0000259" key="3">
    <source>
        <dbReference type="Pfam" id="PF13936"/>
    </source>
</evidence>
<name>A0A542E9Q0_9ACTN</name>
<dbReference type="EMBL" id="VFMM01000002">
    <property type="protein sequence ID" value="TQJ12058.1"/>
    <property type="molecule type" value="Genomic_DNA"/>
</dbReference>
<gene>
    <name evidence="4" type="ORF">FB475_4986</name>
</gene>
<protein>
    <submittedName>
        <fullName evidence="4">MarR family protein</fullName>
    </submittedName>
</protein>
<evidence type="ECO:0000313" key="4">
    <source>
        <dbReference type="EMBL" id="TQJ12058.1"/>
    </source>
</evidence>
<dbReference type="AlphaFoldDB" id="A0A542E9Q0"/>
<feature type="domain" description="HTH marR-type" evidence="2">
    <location>
        <begin position="97"/>
        <end position="153"/>
    </location>
</feature>
<keyword evidence="5" id="KW-1185">Reference proteome</keyword>
<comment type="caution">
    <text evidence="4">The sequence shown here is derived from an EMBL/GenBank/DDBJ whole genome shotgun (WGS) entry which is preliminary data.</text>
</comment>
<sequence length="279" mass="30289">MPGGRLSHQERVDIAAGLAGGLGYAEIARQLQRPTSTISREVARNGGAGGYRADHAHYATASRARRRRTASASADVRPVDPRRDYVERFAAMMVDGGLPRMASRVLALLYTSDSRTLTAAELVRELRVSPASISKAIGYLERVGMVHREPDPVRRLQHYVIADDVWLKAWEVSARTNHNWAQTAAEGIELLGPDTPAGERLMHMAEFFERLSEEMSGGSGFQDCLAVLAVVSSTVDIRAVARTLGWPVSRVADVLDYAVKNSGQDRAEHAAGETAVGEA</sequence>
<proteinExistence type="predicted"/>
<dbReference type="InterPro" id="IPR036390">
    <property type="entry name" value="WH_DNA-bd_sf"/>
</dbReference>